<name>V8QT92_9BURK</name>
<evidence type="ECO:0000313" key="6">
    <source>
        <dbReference type="EMBL" id="ETF02229.1"/>
    </source>
</evidence>
<dbReference type="AlphaFoldDB" id="V8QT92"/>
<dbReference type="InterPro" id="IPR050950">
    <property type="entry name" value="HTH-type_LysR_regulators"/>
</dbReference>
<dbReference type="GO" id="GO:0003677">
    <property type="term" value="F:DNA binding"/>
    <property type="evidence" value="ECO:0007669"/>
    <property type="project" value="UniProtKB-KW"/>
</dbReference>
<keyword evidence="4" id="KW-0804">Transcription</keyword>
<organism evidence="6 7">
    <name type="scientific">Advenella kashmirensis W13003</name>
    <dbReference type="NCBI Taxonomy" id="1424334"/>
    <lineage>
        <taxon>Bacteria</taxon>
        <taxon>Pseudomonadati</taxon>
        <taxon>Pseudomonadota</taxon>
        <taxon>Betaproteobacteria</taxon>
        <taxon>Burkholderiales</taxon>
        <taxon>Alcaligenaceae</taxon>
    </lineage>
</organism>
<dbReference type="EMBL" id="AYXT01000010">
    <property type="protein sequence ID" value="ETF02229.1"/>
    <property type="molecule type" value="Genomic_DNA"/>
</dbReference>
<evidence type="ECO:0000256" key="3">
    <source>
        <dbReference type="ARBA" id="ARBA00023125"/>
    </source>
</evidence>
<evidence type="ECO:0000256" key="1">
    <source>
        <dbReference type="ARBA" id="ARBA00009437"/>
    </source>
</evidence>
<dbReference type="OrthoDB" id="9785974at2"/>
<dbReference type="eggNOG" id="COG0583">
    <property type="taxonomic scope" value="Bacteria"/>
</dbReference>
<accession>V8QT92</accession>
<sequence length="307" mass="33852">MISEPVNLSRFDPQTLRLFLLAARALNLTRAADHAHMTLSALSKRISELEKQIGCELFIRRARGLELTPAGHALVEHAQLVIAAVSRLTSDMNAYSAGLRGQVRIWANTSSVIQFLPGDLAAFSRAHPAIRLSLDEKLSHEIITALTQERIDIGIFADNIPSGLVEKYFYRHDQLVVLVPRGHPLGKRRRIRFAQVLDNDFVGLSDGSSLQVRMQDAALAAGKTLRLRVQVSSFDAICRMIEAGLGVGLLPLEAVRSEIIGKGLHALPLEDEWGQRTLYVGVRNAAGLKPDAQRLLDFLKQAHAQVK</sequence>
<evidence type="ECO:0000259" key="5">
    <source>
        <dbReference type="PROSITE" id="PS50931"/>
    </source>
</evidence>
<evidence type="ECO:0000256" key="4">
    <source>
        <dbReference type="ARBA" id="ARBA00023163"/>
    </source>
</evidence>
<gene>
    <name evidence="6" type="ORF">W822_16060</name>
</gene>
<dbReference type="PATRIC" id="fig|1424334.3.peg.3220"/>
<evidence type="ECO:0000313" key="7">
    <source>
        <dbReference type="Proteomes" id="UP000018733"/>
    </source>
</evidence>
<dbReference type="GO" id="GO:0005829">
    <property type="term" value="C:cytosol"/>
    <property type="evidence" value="ECO:0007669"/>
    <property type="project" value="TreeGrafter"/>
</dbReference>
<dbReference type="InterPro" id="IPR000847">
    <property type="entry name" value="LysR_HTH_N"/>
</dbReference>
<dbReference type="Pfam" id="PF03466">
    <property type="entry name" value="LysR_substrate"/>
    <property type="match status" value="1"/>
</dbReference>
<keyword evidence="7" id="KW-1185">Reference proteome</keyword>
<protein>
    <submittedName>
        <fullName evidence="6">GntR family transcriptional regulator</fullName>
    </submittedName>
</protein>
<dbReference type="InterPro" id="IPR036388">
    <property type="entry name" value="WH-like_DNA-bd_sf"/>
</dbReference>
<dbReference type="Gene3D" id="1.10.10.10">
    <property type="entry name" value="Winged helix-like DNA-binding domain superfamily/Winged helix DNA-binding domain"/>
    <property type="match status" value="1"/>
</dbReference>
<feature type="domain" description="HTH lysR-type" evidence="5">
    <location>
        <begin position="11"/>
        <end position="68"/>
    </location>
</feature>
<reference evidence="6 7" key="1">
    <citation type="journal article" date="2014" name="Genome Announc.">
        <title>Draft Genome Sequence of Advenella kashmirensis Strain W13003, a Polycyclic Aromatic Hydrocarbon-Degrading Bacterium.</title>
        <authorList>
            <person name="Wang X."/>
            <person name="Jin D."/>
            <person name="Zhou L."/>
            <person name="Wu L."/>
            <person name="An W."/>
            <person name="Zhao L."/>
        </authorList>
    </citation>
    <scope>NUCLEOTIDE SEQUENCE [LARGE SCALE GENOMIC DNA]</scope>
    <source>
        <strain evidence="6 7">W13003</strain>
    </source>
</reference>
<dbReference type="FunFam" id="1.10.10.10:FF:000001">
    <property type="entry name" value="LysR family transcriptional regulator"/>
    <property type="match status" value="1"/>
</dbReference>
<comment type="similarity">
    <text evidence="1">Belongs to the LysR transcriptional regulatory family.</text>
</comment>
<dbReference type="InterPro" id="IPR005119">
    <property type="entry name" value="LysR_subst-bd"/>
</dbReference>
<dbReference type="Gene3D" id="3.40.190.290">
    <property type="match status" value="1"/>
</dbReference>
<dbReference type="CDD" id="cd08421">
    <property type="entry name" value="PBP2_LTTR_like_1"/>
    <property type="match status" value="1"/>
</dbReference>
<dbReference type="STRING" id="1424334.W822_16060"/>
<dbReference type="HOGENOM" id="CLU_039613_6_0_4"/>
<dbReference type="PANTHER" id="PTHR30419:SF2">
    <property type="entry name" value="LYSR FAMILY TRANSCRIPTIONAL REGULATOR"/>
    <property type="match status" value="1"/>
</dbReference>
<dbReference type="SUPFAM" id="SSF46785">
    <property type="entry name" value="Winged helix' DNA-binding domain"/>
    <property type="match status" value="1"/>
</dbReference>
<evidence type="ECO:0000256" key="2">
    <source>
        <dbReference type="ARBA" id="ARBA00023015"/>
    </source>
</evidence>
<dbReference type="Proteomes" id="UP000018733">
    <property type="component" value="Unassembled WGS sequence"/>
</dbReference>
<keyword evidence="3" id="KW-0238">DNA-binding</keyword>
<keyword evidence="2" id="KW-0805">Transcription regulation</keyword>
<dbReference type="InterPro" id="IPR036390">
    <property type="entry name" value="WH_DNA-bd_sf"/>
</dbReference>
<proteinExistence type="inferred from homology"/>
<dbReference type="Pfam" id="PF00126">
    <property type="entry name" value="HTH_1"/>
    <property type="match status" value="1"/>
</dbReference>
<comment type="caution">
    <text evidence="6">The sequence shown here is derived from an EMBL/GenBank/DDBJ whole genome shotgun (WGS) entry which is preliminary data.</text>
</comment>
<dbReference type="SUPFAM" id="SSF53850">
    <property type="entry name" value="Periplasmic binding protein-like II"/>
    <property type="match status" value="1"/>
</dbReference>
<dbReference type="GO" id="GO:0003700">
    <property type="term" value="F:DNA-binding transcription factor activity"/>
    <property type="evidence" value="ECO:0007669"/>
    <property type="project" value="InterPro"/>
</dbReference>
<dbReference type="PANTHER" id="PTHR30419">
    <property type="entry name" value="HTH-TYPE TRANSCRIPTIONAL REGULATOR YBHD"/>
    <property type="match status" value="1"/>
</dbReference>
<dbReference type="PROSITE" id="PS50931">
    <property type="entry name" value="HTH_LYSR"/>
    <property type="match status" value="1"/>
</dbReference>
<dbReference type="RefSeq" id="WP_024006157.1">
    <property type="nucleotide sequence ID" value="NZ_KI650980.1"/>
</dbReference>